<evidence type="ECO:0000259" key="3">
    <source>
        <dbReference type="Pfam" id="PF01301"/>
    </source>
</evidence>
<protein>
    <recommendedName>
        <fullName evidence="3">Glycoside hydrolase 35 catalytic domain-containing protein</fullName>
    </recommendedName>
</protein>
<dbReference type="InterPro" id="IPR001944">
    <property type="entry name" value="Glycoside_Hdrlase_35"/>
</dbReference>
<comment type="similarity">
    <text evidence="1 2">Belongs to the glycosyl hydrolase 35 family.</text>
</comment>
<proteinExistence type="inferred from homology"/>
<evidence type="ECO:0000313" key="4">
    <source>
        <dbReference type="EMBL" id="NBJ92394.1"/>
    </source>
</evidence>
<organism evidence="4 5">
    <name type="scientific">Parablautia muri</name>
    <dbReference type="NCBI Taxonomy" id="2320879"/>
    <lineage>
        <taxon>Bacteria</taxon>
        <taxon>Bacillati</taxon>
        <taxon>Bacillota</taxon>
        <taxon>Clostridia</taxon>
        <taxon>Lachnospirales</taxon>
        <taxon>Lachnospiraceae</taxon>
        <taxon>Parablautia</taxon>
    </lineage>
</organism>
<feature type="domain" description="Glycoside hydrolase 35 catalytic" evidence="3">
    <location>
        <begin position="30"/>
        <end position="336"/>
    </location>
</feature>
<dbReference type="PRINTS" id="PR00742">
    <property type="entry name" value="GLHYDRLASE35"/>
</dbReference>
<dbReference type="SUPFAM" id="SSF49785">
    <property type="entry name" value="Galactose-binding domain-like"/>
    <property type="match status" value="1"/>
</dbReference>
<name>A0A9X5GRI9_9FIRM</name>
<dbReference type="InterPro" id="IPR017853">
    <property type="entry name" value="GH"/>
</dbReference>
<dbReference type="RefSeq" id="WP_160559488.1">
    <property type="nucleotide sequence ID" value="NZ_QZDT01000008.1"/>
</dbReference>
<evidence type="ECO:0000313" key="5">
    <source>
        <dbReference type="Proteomes" id="UP001154420"/>
    </source>
</evidence>
<evidence type="ECO:0000256" key="1">
    <source>
        <dbReference type="ARBA" id="ARBA00009809"/>
    </source>
</evidence>
<dbReference type="PANTHER" id="PTHR23421">
    <property type="entry name" value="BETA-GALACTOSIDASE RELATED"/>
    <property type="match status" value="1"/>
</dbReference>
<accession>A0A9X5GRI9</accession>
<dbReference type="InterPro" id="IPR008979">
    <property type="entry name" value="Galactose-bd-like_sf"/>
</dbReference>
<dbReference type="SUPFAM" id="SSF51445">
    <property type="entry name" value="(Trans)glycosidases"/>
    <property type="match status" value="1"/>
</dbReference>
<keyword evidence="5" id="KW-1185">Reference proteome</keyword>
<dbReference type="Gene3D" id="3.20.20.80">
    <property type="entry name" value="Glycosidases"/>
    <property type="match status" value="1"/>
</dbReference>
<dbReference type="OrthoDB" id="9813184at2"/>
<dbReference type="Proteomes" id="UP001154420">
    <property type="component" value="Unassembled WGS sequence"/>
</dbReference>
<dbReference type="EMBL" id="QZDT01000008">
    <property type="protein sequence ID" value="NBJ92394.1"/>
    <property type="molecule type" value="Genomic_DNA"/>
</dbReference>
<sequence length="918" mass="105647">MDWNGHKTWKDLRKKNGLGHEIILDEKGVCIDGTYQVLLISSLFYFRIPASKWDERMKELKSAGYNGIDVYFPWNYHETAPGEWDFEGNRDVSLFLETARKNELWVIARPGPYICSEWDGGAIPAWHTLKNFKIRQNDEAYLRELSKWYGKILPLIRKYQWSEEGPVILLQIENELDYFLCKEPKAYVGKLAEIVEKAGIEVPMIVCCGQDDIEKSGGQAPGIKTAFNIYAESDSRGLEERMLRLFEKMQRCCQPLLVTETNREHSWLKRLLGCGAKMLSPYNQTAGTTMDYYNAMTNWGEEDAPLALLASDYDFHSMIGSDGTLRKEEYVQARLLSGFIYSMGEGLACGIPVRDQGENGRMEKELGEEAAYRQVLWAKHMLRTAQGDFCQVTNVSPVVRIREMLMEGASFRLHLPPLYTALLPVNLRLSESCRIEWANCEVGWIHQEKETRQAALYGYGTLQMKVWLQDGSVMIERQIREKEVGRFVLGEWEFFYGEPEQIARGAIPGLSAWCLEEMNRYQEEEVEKAMVIPWRCEGDCRENAVKEMEKQGQYRGRGSYEFELETMQKLQISGLTDIVTVFHEGRFWRCFYGDGREQILTLPKGKWEFWTEIWGHCNFEDIRVESLRLGSLKGIRRICHIVREEDISENWEYGEERDRYRLLTDIDKYNIPCSPVVGFYRKKLRLRKDCNQFSLLFSKAKCRVEVWVNGCDIGKVRDSNPCMDITPWVDAGGECVIELKVCRRNYAEPVGEITLNSGRKMNRCKYRDITFRGMEGLFLQADADMERLGEKDGMPTDSFDTESGRGVRTKEAREETFPLYISPEEELVVIPNIAKSGCADVKLYLEGKNVLVTVVCNDHVVGRHVLGCSHMPPVAGGAPGEVFICREWLGNSPVVMKCQALDREACLERIVVRNKEEA</sequence>
<dbReference type="Pfam" id="PF01301">
    <property type="entry name" value="Glyco_hydro_35"/>
    <property type="match status" value="1"/>
</dbReference>
<reference evidence="4" key="1">
    <citation type="submission" date="2018-09" db="EMBL/GenBank/DDBJ databases">
        <title>Murine metabolic-syndrome-specific gut microbial biobank.</title>
        <authorList>
            <person name="Liu C."/>
        </authorList>
    </citation>
    <scope>NUCLEOTIDE SEQUENCE</scope>
    <source>
        <strain evidence="4">D42-62</strain>
    </source>
</reference>
<dbReference type="AlphaFoldDB" id="A0A9X5GRI9"/>
<dbReference type="InterPro" id="IPR031330">
    <property type="entry name" value="Gly_Hdrlase_35_cat"/>
</dbReference>
<evidence type="ECO:0000256" key="2">
    <source>
        <dbReference type="RuleBase" id="RU003679"/>
    </source>
</evidence>
<dbReference type="GO" id="GO:0005975">
    <property type="term" value="P:carbohydrate metabolic process"/>
    <property type="evidence" value="ECO:0007669"/>
    <property type="project" value="InterPro"/>
</dbReference>
<gene>
    <name evidence="4" type="ORF">D5281_07225</name>
</gene>
<dbReference type="Gene3D" id="2.60.120.260">
    <property type="entry name" value="Galactose-binding domain-like"/>
    <property type="match status" value="1"/>
</dbReference>
<comment type="caution">
    <text evidence="4">The sequence shown here is derived from an EMBL/GenBank/DDBJ whole genome shotgun (WGS) entry which is preliminary data.</text>
</comment>
<dbReference type="GO" id="GO:0004553">
    <property type="term" value="F:hydrolase activity, hydrolyzing O-glycosyl compounds"/>
    <property type="evidence" value="ECO:0007669"/>
    <property type="project" value="InterPro"/>
</dbReference>